<dbReference type="HAMAP" id="MF_01077">
    <property type="entry name" value="RimP"/>
    <property type="match status" value="1"/>
</dbReference>
<gene>
    <name evidence="3" type="primary">rimP</name>
    <name evidence="6" type="ORF">J2S72_000060</name>
</gene>
<protein>
    <recommendedName>
        <fullName evidence="3">Ribosome maturation factor RimP</fullName>
    </recommendedName>
</protein>
<name>A0ABU0AS16_9FIRM</name>
<evidence type="ECO:0000259" key="5">
    <source>
        <dbReference type="Pfam" id="PF17384"/>
    </source>
</evidence>
<dbReference type="InterPro" id="IPR028998">
    <property type="entry name" value="RimP_C"/>
</dbReference>
<dbReference type="PANTHER" id="PTHR33867:SF1">
    <property type="entry name" value="RIBOSOME MATURATION FACTOR RIMP"/>
    <property type="match status" value="1"/>
</dbReference>
<feature type="domain" description="Ribosome maturation factor RimP C-terminal" evidence="5">
    <location>
        <begin position="88"/>
        <end position="145"/>
    </location>
</feature>
<keyword evidence="7" id="KW-1185">Reference proteome</keyword>
<dbReference type="CDD" id="cd01734">
    <property type="entry name" value="YlxS_C"/>
    <property type="match status" value="1"/>
</dbReference>
<dbReference type="Gene3D" id="2.30.30.180">
    <property type="entry name" value="Ribosome maturation factor RimP, C-terminal domain"/>
    <property type="match status" value="1"/>
</dbReference>
<evidence type="ECO:0000313" key="7">
    <source>
        <dbReference type="Proteomes" id="UP001236559"/>
    </source>
</evidence>
<dbReference type="Pfam" id="PF02576">
    <property type="entry name" value="RimP_N"/>
    <property type="match status" value="1"/>
</dbReference>
<proteinExistence type="inferred from homology"/>
<keyword evidence="2 3" id="KW-0690">Ribosome biogenesis</keyword>
<accession>A0ABU0AS16</accession>
<comment type="similarity">
    <text evidence="3">Belongs to the RimP family.</text>
</comment>
<dbReference type="Pfam" id="PF17384">
    <property type="entry name" value="DUF150_C"/>
    <property type="match status" value="1"/>
</dbReference>
<keyword evidence="1 3" id="KW-0963">Cytoplasm</keyword>
<dbReference type="Gene3D" id="3.30.300.70">
    <property type="entry name" value="RimP-like superfamily, N-terminal"/>
    <property type="match status" value="1"/>
</dbReference>
<evidence type="ECO:0000259" key="4">
    <source>
        <dbReference type="Pfam" id="PF02576"/>
    </source>
</evidence>
<dbReference type="RefSeq" id="WP_023056405.1">
    <property type="nucleotide sequence ID" value="NZ_JAUSTN010000001.1"/>
</dbReference>
<organism evidence="6 7">
    <name type="scientific">Peptoniphilus koenoeneniae</name>
    <dbReference type="NCBI Taxonomy" id="507751"/>
    <lineage>
        <taxon>Bacteria</taxon>
        <taxon>Bacillati</taxon>
        <taxon>Bacillota</taxon>
        <taxon>Tissierellia</taxon>
        <taxon>Tissierellales</taxon>
        <taxon>Peptoniphilaceae</taxon>
        <taxon>Peptoniphilus</taxon>
    </lineage>
</organism>
<reference evidence="6 7" key="1">
    <citation type="submission" date="2023-07" db="EMBL/GenBank/DDBJ databases">
        <title>Genomic Encyclopedia of Type Strains, Phase IV (KMG-IV): sequencing the most valuable type-strain genomes for metagenomic binning, comparative biology and taxonomic classification.</title>
        <authorList>
            <person name="Goeker M."/>
        </authorList>
    </citation>
    <scope>NUCLEOTIDE SEQUENCE [LARGE SCALE GENOMIC DNA]</scope>
    <source>
        <strain evidence="6 7">DSM 22616</strain>
    </source>
</reference>
<feature type="domain" description="Ribosome maturation factor RimP N-terminal" evidence="4">
    <location>
        <begin position="14"/>
        <end position="85"/>
    </location>
</feature>
<dbReference type="SUPFAM" id="SSF74942">
    <property type="entry name" value="YhbC-like, C-terminal domain"/>
    <property type="match status" value="1"/>
</dbReference>
<evidence type="ECO:0000313" key="6">
    <source>
        <dbReference type="EMBL" id="MDQ0274064.1"/>
    </source>
</evidence>
<sequence length="153" mass="17910">MDKKILKEKIWPMAENAARELGYEIVDIEYKVGSKHDLLSIYIYKKEGIDLEDCSNMTRKIDKEIEDLDLINKPYYLEISSPGLDRPIKTRDDYRRNLDNLVEAKLYAPLDGKKIYEGSLKDYDGEFVYLENDGNIIKLPIKSISHMEQKIVF</sequence>
<comment type="function">
    <text evidence="3">Required for maturation of 30S ribosomal subunits.</text>
</comment>
<evidence type="ECO:0000256" key="3">
    <source>
        <dbReference type="HAMAP-Rule" id="MF_01077"/>
    </source>
</evidence>
<dbReference type="InterPro" id="IPR028989">
    <property type="entry name" value="RimP_N"/>
</dbReference>
<evidence type="ECO:0000256" key="1">
    <source>
        <dbReference type="ARBA" id="ARBA00022490"/>
    </source>
</evidence>
<comment type="subcellular location">
    <subcellularLocation>
        <location evidence="3">Cytoplasm</location>
    </subcellularLocation>
</comment>
<dbReference type="PANTHER" id="PTHR33867">
    <property type="entry name" value="RIBOSOME MATURATION FACTOR RIMP"/>
    <property type="match status" value="1"/>
</dbReference>
<dbReference type="InterPro" id="IPR003728">
    <property type="entry name" value="Ribosome_maturation_RimP"/>
</dbReference>
<comment type="caution">
    <text evidence="6">The sequence shown here is derived from an EMBL/GenBank/DDBJ whole genome shotgun (WGS) entry which is preliminary data.</text>
</comment>
<dbReference type="SUPFAM" id="SSF75420">
    <property type="entry name" value="YhbC-like, N-terminal domain"/>
    <property type="match status" value="1"/>
</dbReference>
<dbReference type="Proteomes" id="UP001236559">
    <property type="component" value="Unassembled WGS sequence"/>
</dbReference>
<dbReference type="EMBL" id="JAUSTN010000001">
    <property type="protein sequence ID" value="MDQ0274064.1"/>
    <property type="molecule type" value="Genomic_DNA"/>
</dbReference>
<dbReference type="InterPro" id="IPR035956">
    <property type="entry name" value="RimP_N_sf"/>
</dbReference>
<dbReference type="InterPro" id="IPR036847">
    <property type="entry name" value="RimP_C_sf"/>
</dbReference>
<evidence type="ECO:0000256" key="2">
    <source>
        <dbReference type="ARBA" id="ARBA00022517"/>
    </source>
</evidence>